<reference evidence="1 2" key="1">
    <citation type="journal article" date="2018" name="Front. Plant Sci.">
        <title>Red Clover (Trifolium pratense) and Zigzag Clover (T. medium) - A Picture of Genomic Similarities and Differences.</title>
        <authorList>
            <person name="Dluhosova J."/>
            <person name="Istvanek J."/>
            <person name="Nedelnik J."/>
            <person name="Repkova J."/>
        </authorList>
    </citation>
    <scope>NUCLEOTIDE SEQUENCE [LARGE SCALE GENOMIC DNA]</scope>
    <source>
        <strain evidence="2">cv. 10/8</strain>
        <tissue evidence="1">Leaf</tissue>
    </source>
</reference>
<name>A0A392VJD3_9FABA</name>
<dbReference type="GO" id="GO:2000762">
    <property type="term" value="P:regulation of phenylpropanoid metabolic process"/>
    <property type="evidence" value="ECO:0007669"/>
    <property type="project" value="InterPro"/>
</dbReference>
<dbReference type="GO" id="GO:0016592">
    <property type="term" value="C:mediator complex"/>
    <property type="evidence" value="ECO:0007669"/>
    <property type="project" value="InterPro"/>
</dbReference>
<organism evidence="1 2">
    <name type="scientific">Trifolium medium</name>
    <dbReference type="NCBI Taxonomy" id="97028"/>
    <lineage>
        <taxon>Eukaryota</taxon>
        <taxon>Viridiplantae</taxon>
        <taxon>Streptophyta</taxon>
        <taxon>Embryophyta</taxon>
        <taxon>Tracheophyta</taxon>
        <taxon>Spermatophyta</taxon>
        <taxon>Magnoliopsida</taxon>
        <taxon>eudicotyledons</taxon>
        <taxon>Gunneridae</taxon>
        <taxon>Pentapetalae</taxon>
        <taxon>rosids</taxon>
        <taxon>fabids</taxon>
        <taxon>Fabales</taxon>
        <taxon>Fabaceae</taxon>
        <taxon>Papilionoideae</taxon>
        <taxon>50 kb inversion clade</taxon>
        <taxon>NPAAA clade</taxon>
        <taxon>Hologalegina</taxon>
        <taxon>IRL clade</taxon>
        <taxon>Trifolieae</taxon>
        <taxon>Trifolium</taxon>
    </lineage>
</organism>
<keyword evidence="2" id="KW-1185">Reference proteome</keyword>
<dbReference type="PANTHER" id="PTHR33739:SF12">
    <property type="entry name" value="MEDIATOR OF RNA POLYMERASE II TRANSCRIPTION SUBUNIT 33A"/>
    <property type="match status" value="1"/>
</dbReference>
<feature type="non-terminal residue" evidence="1">
    <location>
        <position position="56"/>
    </location>
</feature>
<sequence length="56" mass="5776">MSNNGGVGALLGHGLASQVAGGISPVAPGILYLRAYRSIGDIMFLNKEIMSILMLS</sequence>
<dbReference type="PANTHER" id="PTHR33739">
    <property type="entry name" value="OS07G0681500 PROTEIN"/>
    <property type="match status" value="1"/>
</dbReference>
<dbReference type="Proteomes" id="UP000265520">
    <property type="component" value="Unassembled WGS sequence"/>
</dbReference>
<evidence type="ECO:0000313" key="2">
    <source>
        <dbReference type="Proteomes" id="UP000265520"/>
    </source>
</evidence>
<protein>
    <submittedName>
        <fullName evidence="1">Mediator of RNA polymerase II transcription subunit</fullName>
    </submittedName>
</protein>
<dbReference type="AlphaFoldDB" id="A0A392VJD3"/>
<dbReference type="EMBL" id="LXQA011181683">
    <property type="protein sequence ID" value="MCI88027.1"/>
    <property type="molecule type" value="Genomic_DNA"/>
</dbReference>
<accession>A0A392VJD3</accession>
<proteinExistence type="predicted"/>
<evidence type="ECO:0000313" key="1">
    <source>
        <dbReference type="EMBL" id="MCI88027.1"/>
    </source>
</evidence>
<dbReference type="InterPro" id="IPR039638">
    <property type="entry name" value="MED33A/B"/>
</dbReference>
<comment type="caution">
    <text evidence="1">The sequence shown here is derived from an EMBL/GenBank/DDBJ whole genome shotgun (WGS) entry which is preliminary data.</text>
</comment>